<dbReference type="Proteomes" id="UP000500826">
    <property type="component" value="Chromosome"/>
</dbReference>
<organism evidence="1 2">
    <name type="scientific">Ramlibacter terrae</name>
    <dbReference type="NCBI Taxonomy" id="2732511"/>
    <lineage>
        <taxon>Bacteria</taxon>
        <taxon>Pseudomonadati</taxon>
        <taxon>Pseudomonadota</taxon>
        <taxon>Betaproteobacteria</taxon>
        <taxon>Burkholderiales</taxon>
        <taxon>Comamonadaceae</taxon>
        <taxon>Ramlibacter</taxon>
    </lineage>
</organism>
<dbReference type="EMBL" id="CP053418">
    <property type="protein sequence ID" value="QJW84027.1"/>
    <property type="molecule type" value="Genomic_DNA"/>
</dbReference>
<dbReference type="InterPro" id="IPR029016">
    <property type="entry name" value="GAF-like_dom_sf"/>
</dbReference>
<name>A0ABX6P1T3_9BURK</name>
<dbReference type="SUPFAM" id="SSF55781">
    <property type="entry name" value="GAF domain-like"/>
    <property type="match status" value="1"/>
</dbReference>
<gene>
    <name evidence="1" type="ORF">HK414_09100</name>
</gene>
<evidence type="ECO:0000313" key="1">
    <source>
        <dbReference type="EMBL" id="QJW84027.1"/>
    </source>
</evidence>
<reference evidence="1 2" key="1">
    <citation type="submission" date="2020-05" db="EMBL/GenBank/DDBJ databases">
        <title>Ramlibacter rhizophilus sp. nov., isolated from rhizosphere soil of national flower Mugunghwa from South Korea.</title>
        <authorList>
            <person name="Zheng-Fei Y."/>
            <person name="Huan T."/>
        </authorList>
    </citation>
    <scope>NUCLEOTIDE SEQUENCE [LARGE SCALE GENOMIC DNA]</scope>
    <source>
        <strain evidence="1 2">H242</strain>
    </source>
</reference>
<protein>
    <submittedName>
        <fullName evidence="1">Uncharacterized protein</fullName>
    </submittedName>
</protein>
<sequence length="87" mass="9670">MENSQQAARDPYRELIDIGIALSAERDPARLRERILLEAKALTNADAGTLYLKHKGRELTFQILRNDTTGLALGGTTGMEIDFPRCP</sequence>
<proteinExistence type="predicted"/>
<evidence type="ECO:0000313" key="2">
    <source>
        <dbReference type="Proteomes" id="UP000500826"/>
    </source>
</evidence>
<keyword evidence="2" id="KW-1185">Reference proteome</keyword>
<dbReference type="Gene3D" id="3.30.450.40">
    <property type="match status" value="1"/>
</dbReference>
<accession>A0ABX6P1T3</accession>